<evidence type="ECO:0000313" key="8">
    <source>
        <dbReference type="Proteomes" id="UP001530400"/>
    </source>
</evidence>
<evidence type="ECO:0000256" key="1">
    <source>
        <dbReference type="ARBA" id="ARBA00008455"/>
    </source>
</evidence>
<dbReference type="InterPro" id="IPR000169">
    <property type="entry name" value="Pept_cys_AS"/>
</dbReference>
<keyword evidence="8" id="KW-1185">Reference proteome</keyword>
<dbReference type="PROSITE" id="PS00639">
    <property type="entry name" value="THIOL_PROTEASE_HIS"/>
    <property type="match status" value="1"/>
</dbReference>
<dbReference type="Gene3D" id="3.90.70.10">
    <property type="entry name" value="Cysteine proteinases"/>
    <property type="match status" value="1"/>
</dbReference>
<keyword evidence="2" id="KW-0865">Zymogen</keyword>
<name>A0ABD3P984_9STRA</name>
<feature type="chain" id="PRO_5044818598" evidence="4">
    <location>
        <begin position="20"/>
        <end position="407"/>
    </location>
</feature>
<feature type="domain" description="Cathepsin propeptide inhibitor" evidence="6">
    <location>
        <begin position="34"/>
        <end position="98"/>
    </location>
</feature>
<evidence type="ECO:0000259" key="6">
    <source>
        <dbReference type="SMART" id="SM00848"/>
    </source>
</evidence>
<gene>
    <name evidence="7" type="ORF">ACHAWO_004890</name>
</gene>
<evidence type="ECO:0000256" key="4">
    <source>
        <dbReference type="SAM" id="SignalP"/>
    </source>
</evidence>
<organism evidence="7 8">
    <name type="scientific">Cyclotella atomus</name>
    <dbReference type="NCBI Taxonomy" id="382360"/>
    <lineage>
        <taxon>Eukaryota</taxon>
        <taxon>Sar</taxon>
        <taxon>Stramenopiles</taxon>
        <taxon>Ochrophyta</taxon>
        <taxon>Bacillariophyta</taxon>
        <taxon>Coscinodiscophyceae</taxon>
        <taxon>Thalassiosirophycidae</taxon>
        <taxon>Stephanodiscales</taxon>
        <taxon>Stephanodiscaceae</taxon>
        <taxon>Cyclotella</taxon>
    </lineage>
</organism>
<feature type="domain" description="Peptidase C1A papain C-terminal" evidence="5">
    <location>
        <begin position="146"/>
        <end position="370"/>
    </location>
</feature>
<accession>A0ABD3P984</accession>
<evidence type="ECO:0000313" key="7">
    <source>
        <dbReference type="EMBL" id="KAL3784675.1"/>
    </source>
</evidence>
<dbReference type="InterPro" id="IPR000668">
    <property type="entry name" value="Peptidase_C1A_C"/>
</dbReference>
<dbReference type="Proteomes" id="UP001530400">
    <property type="component" value="Unassembled WGS sequence"/>
</dbReference>
<reference evidence="7 8" key="1">
    <citation type="submission" date="2024-10" db="EMBL/GenBank/DDBJ databases">
        <title>Updated reference genomes for cyclostephanoid diatoms.</title>
        <authorList>
            <person name="Roberts W.R."/>
            <person name="Alverson A.J."/>
        </authorList>
    </citation>
    <scope>NUCLEOTIDE SEQUENCE [LARGE SCALE GENOMIC DNA]</scope>
    <source>
        <strain evidence="7 8">AJA010-31</strain>
    </source>
</reference>
<dbReference type="CDD" id="cd02248">
    <property type="entry name" value="Peptidase_C1A"/>
    <property type="match status" value="1"/>
</dbReference>
<dbReference type="InterPro" id="IPR013201">
    <property type="entry name" value="Prot_inhib_I29"/>
</dbReference>
<evidence type="ECO:0000256" key="3">
    <source>
        <dbReference type="ARBA" id="ARBA00023157"/>
    </source>
</evidence>
<dbReference type="InterPro" id="IPR013128">
    <property type="entry name" value="Peptidase_C1A"/>
</dbReference>
<proteinExistence type="inferred from homology"/>
<sequence>MIIARLGFLLVALTAAAAASAPPRAHQLHEAYTFSEYLAHFNKSYSNPKEYARRSQIFYANLKKILAHNEGRMDEDGKVVKGYVMGVNRFTDQEVHEVPMGYNKSHRAYRGGVEAGGVVTAMERRLGGAASYSQPPDFEMEEVSDLPESVDWSSNVSPAPSQGGCGDCWAFAATACVESHLAIGEGSAVEKLSEMNMFECSPNPQQCGGTGKCEGSIPELGWNYIADLTAKNQGGMYLADDLPYEAGDKDCEGLVGSLFPVVGLTGWTLLPSNDYKATMNAVHKVGPLALAVAAGDWSLYESGVLSSESTTVNHAVVLAGYGVDETTGEKYYLIRNSWGPEYGENGYIRVKRTDDDDNVCGIDSSPLEGIACALDENGNKLNVEHPSVCGNSAILFDVSYPVGVHRL</sequence>
<keyword evidence="3" id="KW-1015">Disulfide bond</keyword>
<dbReference type="SUPFAM" id="SSF54001">
    <property type="entry name" value="Cysteine proteinases"/>
    <property type="match status" value="1"/>
</dbReference>
<keyword evidence="4" id="KW-0732">Signal</keyword>
<dbReference type="InterPro" id="IPR039417">
    <property type="entry name" value="Peptidase_C1A_papain-like"/>
</dbReference>
<comment type="caution">
    <text evidence="7">The sequence shown here is derived from an EMBL/GenBank/DDBJ whole genome shotgun (WGS) entry which is preliminary data.</text>
</comment>
<dbReference type="PROSITE" id="PS00139">
    <property type="entry name" value="THIOL_PROTEASE_CYS"/>
    <property type="match status" value="1"/>
</dbReference>
<feature type="signal peptide" evidence="4">
    <location>
        <begin position="1"/>
        <end position="19"/>
    </location>
</feature>
<dbReference type="InterPro" id="IPR038765">
    <property type="entry name" value="Papain-like_cys_pep_sf"/>
</dbReference>
<dbReference type="SMART" id="SM00645">
    <property type="entry name" value="Pept_C1"/>
    <property type="match status" value="1"/>
</dbReference>
<dbReference type="Pfam" id="PF08246">
    <property type="entry name" value="Inhibitor_I29"/>
    <property type="match status" value="1"/>
</dbReference>
<dbReference type="PRINTS" id="PR00705">
    <property type="entry name" value="PAPAIN"/>
</dbReference>
<dbReference type="EMBL" id="JALLPJ020000718">
    <property type="protein sequence ID" value="KAL3784675.1"/>
    <property type="molecule type" value="Genomic_DNA"/>
</dbReference>
<evidence type="ECO:0000259" key="5">
    <source>
        <dbReference type="SMART" id="SM00645"/>
    </source>
</evidence>
<comment type="similarity">
    <text evidence="1">Belongs to the peptidase C1 family.</text>
</comment>
<dbReference type="Pfam" id="PF00112">
    <property type="entry name" value="Peptidase_C1"/>
    <property type="match status" value="1"/>
</dbReference>
<dbReference type="InterPro" id="IPR025660">
    <property type="entry name" value="Pept_his_AS"/>
</dbReference>
<dbReference type="SMART" id="SM00848">
    <property type="entry name" value="Inhibitor_I29"/>
    <property type="match status" value="1"/>
</dbReference>
<dbReference type="PANTHER" id="PTHR12411">
    <property type="entry name" value="CYSTEINE PROTEASE FAMILY C1-RELATED"/>
    <property type="match status" value="1"/>
</dbReference>
<evidence type="ECO:0000256" key="2">
    <source>
        <dbReference type="ARBA" id="ARBA00023145"/>
    </source>
</evidence>
<protein>
    <submittedName>
        <fullName evidence="7">Uncharacterized protein</fullName>
    </submittedName>
</protein>
<dbReference type="AlphaFoldDB" id="A0ABD3P984"/>